<keyword evidence="2" id="KW-1133">Transmembrane helix</keyword>
<dbReference type="eggNOG" id="COG4709">
    <property type="taxonomic scope" value="Bacteria"/>
</dbReference>
<reference evidence="3 4" key="1">
    <citation type="journal article" date="2013" name="Genome Announc.">
        <title>Draft Genome Sequence of Arthrobacter gangotriensis Strain Lz1yT, Isolated from a Penguin Rookery Soil Sample Collected in Antarctica, near the Indian Station Dakshin Gangotri.</title>
        <authorList>
            <person name="Shivaji S."/>
            <person name="Ara S."/>
            <person name="Bandi S."/>
            <person name="Singh A."/>
            <person name="Kumar Pinnaka A."/>
        </authorList>
    </citation>
    <scope>NUCLEOTIDE SEQUENCE [LARGE SCALE GENOMIC DNA]</scope>
    <source>
        <strain evidence="3 4">Lz1y</strain>
    </source>
</reference>
<feature type="region of interest" description="Disordered" evidence="1">
    <location>
        <begin position="314"/>
        <end position="368"/>
    </location>
</feature>
<feature type="transmembrane region" description="Helical" evidence="2">
    <location>
        <begin position="169"/>
        <end position="191"/>
    </location>
</feature>
<gene>
    <name evidence="3" type="ORF">ADIAG_03823</name>
</gene>
<keyword evidence="4" id="KW-1185">Reference proteome</keyword>
<sequence length="368" mass="38829">MNNNIDAVRGFAAAVRAQLGDLPPAEVEDLTEGLEADLAERLAEDGSELGDPAAYAEELRESAGLGPGAREAKSTPVRRSPSEFFTAELAQFRSHRTGASIVDFALAVRPAWWILRGAVAFTLLIQVFSGEFLLLPRNTLEFLAWAALLVASVQWGRKRWQGGPVGRKIVLGTSTLMAVLAIPFMGGWAAMILDSTGKPAYAADVEATQGLVLDGSGVSNIFPYDCSGAPMTNVQLFDQEGNKIAVGTQYDHYISDLAPSADAGLYLLPSQFLSTSAGWNIFPLEAIDADPELDITEQLEDPVRMGAPLPFPHVQPLLDQCTPAAQAPEPVDSPVAPASETPAPSGTSTIPNTPDESSPASSAPSSGS</sequence>
<keyword evidence="2" id="KW-0812">Transmembrane</keyword>
<evidence type="ECO:0000313" key="4">
    <source>
        <dbReference type="Proteomes" id="UP000012015"/>
    </source>
</evidence>
<organism evidence="3 4">
    <name type="scientific">Paeniglutamicibacter gangotriensis Lz1y</name>
    <dbReference type="NCBI Taxonomy" id="1276920"/>
    <lineage>
        <taxon>Bacteria</taxon>
        <taxon>Bacillati</taxon>
        <taxon>Actinomycetota</taxon>
        <taxon>Actinomycetes</taxon>
        <taxon>Micrococcales</taxon>
        <taxon>Micrococcaceae</taxon>
        <taxon>Paeniglutamicibacter</taxon>
    </lineage>
</organism>
<dbReference type="STRING" id="1276920.ADIAG_03823"/>
<dbReference type="AlphaFoldDB" id="M7NEN4"/>
<accession>M7NEN4</accession>
<dbReference type="PATRIC" id="fig|1276920.7.peg.3822"/>
<evidence type="ECO:0000313" key="3">
    <source>
        <dbReference type="EMBL" id="EMQ96968.1"/>
    </source>
</evidence>
<dbReference type="EMBL" id="AOCK01000013">
    <property type="protein sequence ID" value="EMQ96968.1"/>
    <property type="molecule type" value="Genomic_DNA"/>
</dbReference>
<feature type="compositionally biased region" description="Polar residues" evidence="1">
    <location>
        <begin position="342"/>
        <end position="356"/>
    </location>
</feature>
<evidence type="ECO:0000256" key="2">
    <source>
        <dbReference type="SAM" id="Phobius"/>
    </source>
</evidence>
<comment type="caution">
    <text evidence="3">The sequence shown here is derived from an EMBL/GenBank/DDBJ whole genome shotgun (WGS) entry which is preliminary data.</text>
</comment>
<dbReference type="Proteomes" id="UP000012015">
    <property type="component" value="Unassembled WGS sequence"/>
</dbReference>
<feature type="compositionally biased region" description="Low complexity" evidence="1">
    <location>
        <begin position="357"/>
        <end position="368"/>
    </location>
</feature>
<name>M7NEN4_9MICC</name>
<keyword evidence="2" id="KW-0472">Membrane</keyword>
<feature type="transmembrane region" description="Helical" evidence="2">
    <location>
        <begin position="140"/>
        <end position="157"/>
    </location>
</feature>
<evidence type="ECO:0000256" key="1">
    <source>
        <dbReference type="SAM" id="MobiDB-lite"/>
    </source>
</evidence>
<proteinExistence type="predicted"/>
<feature type="transmembrane region" description="Helical" evidence="2">
    <location>
        <begin position="113"/>
        <end position="134"/>
    </location>
</feature>
<protein>
    <submittedName>
        <fullName evidence="3">Uncharacterized protein</fullName>
    </submittedName>
</protein>
<dbReference type="RefSeq" id="WP_007272971.1">
    <property type="nucleotide sequence ID" value="NZ_AOCK01000013.1"/>
</dbReference>